<dbReference type="InParanoid" id="A0A7E5VQU4"/>
<feature type="domain" description="Peptidase S1" evidence="7">
    <location>
        <begin position="674"/>
        <end position="911"/>
    </location>
</feature>
<dbReference type="GO" id="GO:0006508">
    <property type="term" value="P:proteolysis"/>
    <property type="evidence" value="ECO:0007669"/>
    <property type="project" value="UniProtKB-KW"/>
</dbReference>
<reference evidence="9" key="1">
    <citation type="submission" date="2025-08" db="UniProtKB">
        <authorList>
            <consortium name="RefSeq"/>
        </authorList>
    </citation>
    <scope>IDENTIFICATION</scope>
</reference>
<dbReference type="PROSITE" id="PS50240">
    <property type="entry name" value="TRYPSIN_DOM"/>
    <property type="match status" value="3"/>
</dbReference>
<dbReference type="PRINTS" id="PR00722">
    <property type="entry name" value="CHYMOTRYPSIN"/>
</dbReference>
<name>A0A7E5VQU4_TRINI</name>
<dbReference type="RefSeq" id="XP_026730710.1">
    <property type="nucleotide sequence ID" value="XM_026874909.1"/>
</dbReference>
<keyword evidence="8" id="KW-1185">Reference proteome</keyword>
<dbReference type="InterPro" id="IPR001254">
    <property type="entry name" value="Trypsin_dom"/>
</dbReference>
<proteinExistence type="predicted"/>
<feature type="domain" description="Peptidase S1" evidence="7">
    <location>
        <begin position="338"/>
        <end position="581"/>
    </location>
</feature>
<evidence type="ECO:0000256" key="4">
    <source>
        <dbReference type="ARBA" id="ARBA00023157"/>
    </source>
</evidence>
<dbReference type="InterPro" id="IPR009003">
    <property type="entry name" value="Peptidase_S1_PA"/>
</dbReference>
<dbReference type="CDD" id="cd00190">
    <property type="entry name" value="Tryp_SPc"/>
    <property type="match status" value="3"/>
</dbReference>
<dbReference type="PROSITE" id="PS00135">
    <property type="entry name" value="TRYPSIN_SER"/>
    <property type="match status" value="2"/>
</dbReference>
<dbReference type="SMART" id="SM00020">
    <property type="entry name" value="Tryp_SPc"/>
    <property type="match status" value="3"/>
</dbReference>
<evidence type="ECO:0000256" key="5">
    <source>
        <dbReference type="RuleBase" id="RU363034"/>
    </source>
</evidence>
<keyword evidence="2 5" id="KW-0378">Hydrolase</keyword>
<organism evidence="8 9">
    <name type="scientific">Trichoplusia ni</name>
    <name type="common">Cabbage looper</name>
    <dbReference type="NCBI Taxonomy" id="7111"/>
    <lineage>
        <taxon>Eukaryota</taxon>
        <taxon>Metazoa</taxon>
        <taxon>Ecdysozoa</taxon>
        <taxon>Arthropoda</taxon>
        <taxon>Hexapoda</taxon>
        <taxon>Insecta</taxon>
        <taxon>Pterygota</taxon>
        <taxon>Neoptera</taxon>
        <taxon>Endopterygota</taxon>
        <taxon>Lepidoptera</taxon>
        <taxon>Glossata</taxon>
        <taxon>Ditrysia</taxon>
        <taxon>Noctuoidea</taxon>
        <taxon>Noctuidae</taxon>
        <taxon>Plusiinae</taxon>
        <taxon>Trichoplusia</taxon>
    </lineage>
</organism>
<dbReference type="GO" id="GO:0004252">
    <property type="term" value="F:serine-type endopeptidase activity"/>
    <property type="evidence" value="ECO:0007669"/>
    <property type="project" value="InterPro"/>
</dbReference>
<dbReference type="SUPFAM" id="SSF50494">
    <property type="entry name" value="Trypsin-like serine proteases"/>
    <property type="match status" value="3"/>
</dbReference>
<evidence type="ECO:0000313" key="9">
    <source>
        <dbReference type="RefSeq" id="XP_026730710.1"/>
    </source>
</evidence>
<evidence type="ECO:0000259" key="7">
    <source>
        <dbReference type="PROSITE" id="PS50240"/>
    </source>
</evidence>
<keyword evidence="3 5" id="KW-0720">Serine protease</keyword>
<dbReference type="InterPro" id="IPR001314">
    <property type="entry name" value="Peptidase_S1A"/>
</dbReference>
<dbReference type="OrthoDB" id="8440449at2759"/>
<feature type="chain" id="PRO_5028928098" evidence="6">
    <location>
        <begin position="18"/>
        <end position="911"/>
    </location>
</feature>
<dbReference type="PROSITE" id="PS00134">
    <property type="entry name" value="TRYPSIN_HIS"/>
    <property type="match status" value="3"/>
</dbReference>
<keyword evidence="6" id="KW-0732">Signal</keyword>
<dbReference type="PANTHER" id="PTHR24260">
    <property type="match status" value="1"/>
</dbReference>
<dbReference type="Gene3D" id="2.40.10.10">
    <property type="entry name" value="Trypsin-like serine proteases"/>
    <property type="match status" value="3"/>
</dbReference>
<dbReference type="InterPro" id="IPR018114">
    <property type="entry name" value="TRYPSIN_HIS"/>
</dbReference>
<protein>
    <submittedName>
        <fullName evidence="9">Transmembrane protease serine 9-like</fullName>
    </submittedName>
</protein>
<dbReference type="InterPro" id="IPR051333">
    <property type="entry name" value="CLIP_Serine_Protease"/>
</dbReference>
<accession>A0A7E5VQU4</accession>
<keyword evidence="1 5" id="KW-0645">Protease</keyword>
<dbReference type="PANTHER" id="PTHR24260:SF134">
    <property type="entry name" value="AT07769P-RELATED"/>
    <property type="match status" value="1"/>
</dbReference>
<feature type="domain" description="Peptidase S1" evidence="7">
    <location>
        <begin position="31"/>
        <end position="271"/>
    </location>
</feature>
<dbReference type="KEGG" id="tnl:113495908"/>
<evidence type="ECO:0000256" key="3">
    <source>
        <dbReference type="ARBA" id="ARBA00022825"/>
    </source>
</evidence>
<dbReference type="FunFam" id="2.40.10.10:FF:000060">
    <property type="entry name" value="Acrosin"/>
    <property type="match status" value="1"/>
</dbReference>
<feature type="signal peptide" evidence="6">
    <location>
        <begin position="1"/>
        <end position="17"/>
    </location>
</feature>
<dbReference type="InterPro" id="IPR043504">
    <property type="entry name" value="Peptidase_S1_PA_chymotrypsin"/>
</dbReference>
<sequence>MFSKLIFWSLFVISASGSKCNSKNCNANTRIVQGEISEQNIRPFQIALYSRVGTTGELGFCGGSLLSQEWVITAAHCCFHNGEQVNHVQAILGAHSLYDRYENGRRVINVAEVVVHPDYDPTTFANDIALLRLANLVQITDTVQPVQLPYRSIATHNLAGFAAIVSGWGIAVDGAPYVSPLLRQKQMTVITDPLCNRTLFNQLTENVICGSNETGGTCKGDNGGPMTIVLNEVDILVGVASFVSATGCNSNMPSVFTRVQRYLDWISDVTGVPILDYKTIFISPKMRALVLFGLALVVSATAVDVSVSYHDTIGIPTAAKIKAYEDAYFANRGKDEKIIGGVHAPVDAHPYFAGLLVSFIGQANRSVCGSSLISSNRLVTAAHCWRDSQKQAWQFEVILGSIFLYSGGIRINTNQVYTHPQWNPFNLNNDVAMIYLPVSVSNAPGIAPISLPQNNELWQTFVGQWATAVGFGKTSDQQTGSSTVVSHVGLQVMNVAQCQQIYNNPQQGLFYVVASTLCTAGWGGVGICGGDSGGPLVTNFNGRNILIGVSSFAAHNACQHGHPSAFARVTSFINFINQHIQYDLEIKKDYIGLGLIRSDLIDIKYISEVGMASSLSNIFERNMRALVLVGFALVASASALVDVNVGYHEAVGIPTAEKIRLAEKEMMSAKEERVVGGALAPTNSHPYFAGLLISLLGISGNSVCGSSLLSQNRLVTAAHCWNDGRNQATQFLVILGSKLLFFGGTRIPTSNVIMHPQYFSGNFNNDIAMIYLPYNIFYTGSIQPISLPNSSELWDSFVGNWAVAAGFGRTSDAQAGASTEVSHVTLQVISVAQCQAVFGNYFVVQSTICTNGAGGVGICGGDSGGPLVLNRGGRTILIGVSSFVADDGCQLGYPSAFARVTSFNNFINQHM</sequence>
<dbReference type="GeneID" id="113495908"/>
<evidence type="ECO:0000256" key="1">
    <source>
        <dbReference type="ARBA" id="ARBA00022670"/>
    </source>
</evidence>
<dbReference type="InterPro" id="IPR033116">
    <property type="entry name" value="TRYPSIN_SER"/>
</dbReference>
<dbReference type="AlphaFoldDB" id="A0A7E5VQU4"/>
<gene>
    <name evidence="9" type="primary">LOC113495908</name>
</gene>
<dbReference type="Proteomes" id="UP000322000">
    <property type="component" value="Chromosome 7"/>
</dbReference>
<evidence type="ECO:0000256" key="6">
    <source>
        <dbReference type="SAM" id="SignalP"/>
    </source>
</evidence>
<evidence type="ECO:0000256" key="2">
    <source>
        <dbReference type="ARBA" id="ARBA00022801"/>
    </source>
</evidence>
<keyword evidence="4" id="KW-1015">Disulfide bond</keyword>
<evidence type="ECO:0000313" key="8">
    <source>
        <dbReference type="Proteomes" id="UP000322000"/>
    </source>
</evidence>
<dbReference type="Pfam" id="PF00089">
    <property type="entry name" value="Trypsin"/>
    <property type="match status" value="3"/>
</dbReference>